<evidence type="ECO:0000256" key="5">
    <source>
        <dbReference type="ARBA" id="ARBA00022694"/>
    </source>
</evidence>
<keyword evidence="5" id="KW-0819">tRNA processing</keyword>
<evidence type="ECO:0000259" key="8">
    <source>
        <dbReference type="Pfam" id="PF23797"/>
    </source>
</evidence>
<dbReference type="STRING" id="6689.A0A3R7N7E7"/>
<evidence type="ECO:0000313" key="9">
    <source>
        <dbReference type="EMBL" id="ROT79243.1"/>
    </source>
</evidence>
<feature type="domain" description="ELP1 N-terminal second beta-propeller" evidence="8">
    <location>
        <begin position="600"/>
        <end position="639"/>
    </location>
</feature>
<keyword evidence="4" id="KW-0963">Cytoplasm</keyword>
<protein>
    <submittedName>
        <fullName evidence="9">Elongator complex protein 1-like</fullName>
    </submittedName>
</protein>
<evidence type="ECO:0000313" key="10">
    <source>
        <dbReference type="Proteomes" id="UP000283509"/>
    </source>
</evidence>
<evidence type="ECO:0000256" key="1">
    <source>
        <dbReference type="ARBA" id="ARBA00004496"/>
    </source>
</evidence>
<comment type="subcellular location">
    <subcellularLocation>
        <location evidence="1">Cytoplasm</location>
    </subcellularLocation>
</comment>
<organism evidence="9 10">
    <name type="scientific">Penaeus vannamei</name>
    <name type="common">Whiteleg shrimp</name>
    <name type="synonym">Litopenaeus vannamei</name>
    <dbReference type="NCBI Taxonomy" id="6689"/>
    <lineage>
        <taxon>Eukaryota</taxon>
        <taxon>Metazoa</taxon>
        <taxon>Ecdysozoa</taxon>
        <taxon>Arthropoda</taxon>
        <taxon>Crustacea</taxon>
        <taxon>Multicrustacea</taxon>
        <taxon>Malacostraca</taxon>
        <taxon>Eumalacostraca</taxon>
        <taxon>Eucarida</taxon>
        <taxon>Decapoda</taxon>
        <taxon>Dendrobranchiata</taxon>
        <taxon>Penaeoidea</taxon>
        <taxon>Penaeidae</taxon>
        <taxon>Penaeus</taxon>
    </lineage>
</organism>
<gene>
    <name evidence="9" type="ORF">C7M84_002053</name>
</gene>
<evidence type="ECO:0000256" key="3">
    <source>
        <dbReference type="ARBA" id="ARBA00006086"/>
    </source>
</evidence>
<comment type="similarity">
    <text evidence="3">Belongs to the ELP1/IKA1 family.</text>
</comment>
<dbReference type="GO" id="GO:0000049">
    <property type="term" value="F:tRNA binding"/>
    <property type="evidence" value="ECO:0007669"/>
    <property type="project" value="TreeGrafter"/>
</dbReference>
<keyword evidence="10" id="KW-1185">Reference proteome</keyword>
<dbReference type="InterPro" id="IPR056165">
    <property type="entry name" value="Beta-prop_ELP1_2nd"/>
</dbReference>
<feature type="compositionally biased region" description="Low complexity" evidence="6">
    <location>
        <begin position="269"/>
        <end position="285"/>
    </location>
</feature>
<dbReference type="Pfam" id="PF04762">
    <property type="entry name" value="Beta-prop_ELP1_1st"/>
    <property type="match status" value="1"/>
</dbReference>
<dbReference type="Pfam" id="PF23797">
    <property type="entry name" value="Beta-prop_ELP1_2nd"/>
    <property type="match status" value="1"/>
</dbReference>
<name>A0A3R7N7E7_PENVA</name>
<evidence type="ECO:0000256" key="2">
    <source>
        <dbReference type="ARBA" id="ARBA00005043"/>
    </source>
</evidence>
<dbReference type="PANTHER" id="PTHR12747:SF0">
    <property type="entry name" value="ELONGATOR COMPLEX PROTEIN 1"/>
    <property type="match status" value="1"/>
</dbReference>
<dbReference type="GO" id="GO:0005829">
    <property type="term" value="C:cytosol"/>
    <property type="evidence" value="ECO:0007669"/>
    <property type="project" value="TreeGrafter"/>
</dbReference>
<dbReference type="GO" id="GO:0002926">
    <property type="term" value="P:tRNA wobble base 5-methoxycarbonylmethyl-2-thiouridinylation"/>
    <property type="evidence" value="ECO:0007669"/>
    <property type="project" value="TreeGrafter"/>
</dbReference>
<dbReference type="PANTHER" id="PTHR12747">
    <property type="entry name" value="ELONGATOR COMPLEX PROTEIN 1"/>
    <property type="match status" value="1"/>
</dbReference>
<dbReference type="EMBL" id="QCYY01001270">
    <property type="protein sequence ID" value="ROT79243.1"/>
    <property type="molecule type" value="Genomic_DNA"/>
</dbReference>
<sequence length="698" mass="76385">MRVTHCLHTSLPPLPPSSSSLSPTLPFLLIGISHTSSSSPPFPTYPSLSSPLPPPRNLSYLSSLPPFPLLLPSLSPTLPPPRHLSYSSSLPLFPPPSTLSLPFLLLGISHTSSSSPPFPLLPLSPFLSSLPPFLSLSPLPFLLLGISHTSSSCLSSPFLPSLSPTLLPPRISHTSSSLPLFPPPSLTTFFLLGISHTLPLPSTLPLSPFSPPPPPNKREMRRYAKWRPPAARESRCLGRVGRGFSLGAPKPRTSLPQLLSLPPPPPYAQRPNPANHSPSPAAHSSTVGGIARPGPPRTQKLISHARSSGCYYIIVSLNELPVAGLDAACWSPDQELLVLVTRESSVVMMTAEFDPLIEFPLNHDGFGESEFINIGWGKKETQFHGQQGKAAAKSAKSTVVPVSELDDLIPRISWRGDGEMFAVSYVTNESKCRRIRVINNEGVLQYTSEETSGLEQALSWKPSGSLIASSQRFPNKHDIVFFEKNGLRHGEFSLPFKPSEVLVKEVLWNQDSTVLIVWLEKLENNAVTSSIIQLWTTGNYHWYLKQELRYNEKICHICWDYETPLILHLLTATQYYCYRWSFHTDVSQGLGVSDLAQVGVIDGTKLKMTPFRQAVVPPPMSAYVITFQECIQAVMFAPSVVRKCEASPDSSLCVEDSGFLEAFDPPGCNSNNLCVVHGSGILTFLTQAHASENLDDQG</sequence>
<dbReference type="OrthoDB" id="40048at2759"/>
<dbReference type="Proteomes" id="UP000283509">
    <property type="component" value="Unassembled WGS sequence"/>
</dbReference>
<proteinExistence type="inferred from homology"/>
<dbReference type="GO" id="GO:0033588">
    <property type="term" value="C:elongator holoenzyme complex"/>
    <property type="evidence" value="ECO:0007669"/>
    <property type="project" value="InterPro"/>
</dbReference>
<comment type="caution">
    <text evidence="9">The sequence shown here is derived from an EMBL/GenBank/DDBJ whole genome shotgun (WGS) entry which is preliminary data.</text>
</comment>
<feature type="domain" description="ELP1 first N-terminal beta-propeller" evidence="7">
    <location>
        <begin position="323"/>
        <end position="560"/>
    </location>
</feature>
<dbReference type="InterPro" id="IPR056164">
    <property type="entry name" value="Beta-prop_ELP1_1st"/>
</dbReference>
<dbReference type="InterPro" id="IPR006849">
    <property type="entry name" value="Elp1"/>
</dbReference>
<dbReference type="UniPathway" id="UPA00988"/>
<comment type="pathway">
    <text evidence="2">tRNA modification; 5-methoxycarbonylmethyl-2-thiouridine-tRNA biosynthesis.</text>
</comment>
<feature type="compositionally biased region" description="Low complexity" evidence="6">
    <location>
        <begin position="251"/>
        <end position="260"/>
    </location>
</feature>
<dbReference type="AlphaFoldDB" id="A0A3R7N7E7"/>
<dbReference type="SUPFAM" id="SSF69322">
    <property type="entry name" value="Tricorn protease domain 2"/>
    <property type="match status" value="1"/>
</dbReference>
<feature type="region of interest" description="Disordered" evidence="6">
    <location>
        <begin position="241"/>
        <end position="300"/>
    </location>
</feature>
<evidence type="ECO:0000256" key="4">
    <source>
        <dbReference type="ARBA" id="ARBA00022490"/>
    </source>
</evidence>
<reference evidence="9 10" key="1">
    <citation type="submission" date="2018-04" db="EMBL/GenBank/DDBJ databases">
        <authorList>
            <person name="Zhang X."/>
            <person name="Yuan J."/>
            <person name="Li F."/>
            <person name="Xiang J."/>
        </authorList>
    </citation>
    <scope>NUCLEOTIDE SEQUENCE [LARGE SCALE GENOMIC DNA]</scope>
    <source>
        <tissue evidence="9">Muscle</tissue>
    </source>
</reference>
<reference evidence="9 10" key="2">
    <citation type="submission" date="2019-01" db="EMBL/GenBank/DDBJ databases">
        <title>The decoding of complex shrimp genome reveals the adaptation for benthos swimmer, frequently molting mechanism and breeding impact on genome.</title>
        <authorList>
            <person name="Sun Y."/>
            <person name="Gao Y."/>
            <person name="Yu Y."/>
        </authorList>
    </citation>
    <scope>NUCLEOTIDE SEQUENCE [LARGE SCALE GENOMIC DNA]</scope>
    <source>
        <tissue evidence="9">Muscle</tissue>
    </source>
</reference>
<evidence type="ECO:0000256" key="6">
    <source>
        <dbReference type="SAM" id="MobiDB-lite"/>
    </source>
</evidence>
<feature type="non-terminal residue" evidence="9">
    <location>
        <position position="698"/>
    </location>
</feature>
<evidence type="ECO:0000259" key="7">
    <source>
        <dbReference type="Pfam" id="PF04762"/>
    </source>
</evidence>
<accession>A0A3R7N7E7</accession>